<dbReference type="OrthoDB" id="9772884at2"/>
<feature type="transmembrane region" description="Helical" evidence="1">
    <location>
        <begin position="341"/>
        <end position="360"/>
    </location>
</feature>
<dbReference type="InterPro" id="IPR018580">
    <property type="entry name" value="Uncharacterised_YfhO"/>
</dbReference>
<dbReference type="Proteomes" id="UP000239522">
    <property type="component" value="Unassembled WGS sequence"/>
</dbReference>
<feature type="transmembrane region" description="Helical" evidence="1">
    <location>
        <begin position="96"/>
        <end position="114"/>
    </location>
</feature>
<dbReference type="AlphaFoldDB" id="A0A2S7L1S3"/>
<evidence type="ECO:0000256" key="1">
    <source>
        <dbReference type="SAM" id="Phobius"/>
    </source>
</evidence>
<name>A0A2S7L1S3_9FLAO</name>
<feature type="transmembrane region" description="Helical" evidence="1">
    <location>
        <begin position="519"/>
        <end position="536"/>
    </location>
</feature>
<feature type="transmembrane region" description="Helical" evidence="1">
    <location>
        <begin position="146"/>
        <end position="163"/>
    </location>
</feature>
<feature type="transmembrane region" description="Helical" evidence="1">
    <location>
        <begin position="495"/>
        <end position="512"/>
    </location>
</feature>
<feature type="transmembrane region" description="Helical" evidence="1">
    <location>
        <begin position="443"/>
        <end position="462"/>
    </location>
</feature>
<feature type="transmembrane region" description="Helical" evidence="1">
    <location>
        <begin position="777"/>
        <end position="797"/>
    </location>
</feature>
<feature type="transmembrane region" description="Helical" evidence="1">
    <location>
        <begin position="121"/>
        <end position="140"/>
    </location>
</feature>
<evidence type="ECO:0008006" key="4">
    <source>
        <dbReference type="Google" id="ProtNLM"/>
    </source>
</evidence>
<sequence>MKSKKIVPYSIAIAIFIIASLIYFYPVLKGQKIGQSDITQFQGMVKEINDYRADKNTEPYWTGASFSGMPAYQISAYYPNDFVRSLDKIVRFLPRPADYTFLYFLSFFVLMLSLKVEWRLAILGALSFGFSTYLIIIFIPGHNAKAHAIAYMPLVLAGVLWVFQKKYVLGFFVTGLAMALEIYANHIQMTYYLGFCLLILGIVELINAIKEKKLPVFIKQSLVIIAAVILGIGANSSRLMAMKEYTDFSTRGKSKLTINADGTNKAATKGLDKEYITQFSYAKLETFNLFIPRFMGGGTVEKLNKNSNFYQLIEKNAGKKVADDYSKQVLTYWGDQPIVEAPAYIGAVIFFLFFLGIFLVKGRLKQWLVAATVFSILLSWGRNFEGLTNFFIDYIPLYNKFRAVSSIQVIAELCVPILGVLALKEFFSANVTAKKKRKSLEKAAFVFGAFIVLGFILAHSFSTFEGLRDSNYKDLPGLIDAVIADRKAMLLRDTLRSLALVLVSAITLRFYLNNRLKQKFVIIIFVGFILLDLIPINKRYVNATDFKPSRKVEKPFTASSADNLILQDKTHFRVANFTVDPMQDGATSYFHQSIGGYHAAKMGRYQELFDFQIAKNNLETLNMLNTKYFIIADNNDEKQAQQNPDANGNVWFVENVILVNSANEEMKALDSLSTKITAVLDKSKVYENSNFIFEKDSIATIKLVKYDVTELIYQSKTSKEQFAVFSEIYYKDGWNAYLDGELTPHFRVNYVLRGMKIPAGEHTVEFKFEPKVIQQGGLISLSSYIILILASLVGFVYSKKKTVKLG</sequence>
<organism evidence="2 3">
    <name type="scientific">Polaribacter filamentus</name>
    <dbReference type="NCBI Taxonomy" id="53483"/>
    <lineage>
        <taxon>Bacteria</taxon>
        <taxon>Pseudomonadati</taxon>
        <taxon>Bacteroidota</taxon>
        <taxon>Flavobacteriia</taxon>
        <taxon>Flavobacteriales</taxon>
        <taxon>Flavobacteriaceae</taxon>
    </lineage>
</organism>
<dbReference type="Pfam" id="PF09586">
    <property type="entry name" value="YfhO"/>
    <property type="match status" value="1"/>
</dbReference>
<dbReference type="PANTHER" id="PTHR38454:SF1">
    <property type="entry name" value="INTEGRAL MEMBRANE PROTEIN"/>
    <property type="match status" value="1"/>
</dbReference>
<protein>
    <recommendedName>
        <fullName evidence="4">Membrane protein YfhO</fullName>
    </recommendedName>
</protein>
<feature type="transmembrane region" description="Helical" evidence="1">
    <location>
        <begin position="190"/>
        <end position="209"/>
    </location>
</feature>
<reference evidence="2 3" key="1">
    <citation type="submission" date="2016-11" db="EMBL/GenBank/DDBJ databases">
        <title>Trade-off between light-utilization and light-protection in marine flavobacteria.</title>
        <authorList>
            <person name="Kumagai Y."/>
        </authorList>
    </citation>
    <scope>NUCLEOTIDE SEQUENCE [LARGE SCALE GENOMIC DNA]</scope>
    <source>
        <strain evidence="2 3">ATCC 700397</strain>
    </source>
</reference>
<dbReference type="EMBL" id="MQUA01000013">
    <property type="protein sequence ID" value="PQB08673.1"/>
    <property type="molecule type" value="Genomic_DNA"/>
</dbReference>
<keyword evidence="1" id="KW-0812">Transmembrane</keyword>
<evidence type="ECO:0000313" key="2">
    <source>
        <dbReference type="EMBL" id="PQB08673.1"/>
    </source>
</evidence>
<gene>
    <name evidence="2" type="ORF">BST83_10990</name>
</gene>
<feature type="transmembrane region" description="Helical" evidence="1">
    <location>
        <begin position="367"/>
        <end position="383"/>
    </location>
</feature>
<accession>A0A2S7L1S3</accession>
<feature type="transmembrane region" description="Helical" evidence="1">
    <location>
        <begin position="403"/>
        <end position="423"/>
    </location>
</feature>
<evidence type="ECO:0000313" key="3">
    <source>
        <dbReference type="Proteomes" id="UP000239522"/>
    </source>
</evidence>
<proteinExistence type="predicted"/>
<keyword evidence="1" id="KW-0472">Membrane</keyword>
<feature type="transmembrane region" description="Helical" evidence="1">
    <location>
        <begin position="221"/>
        <end position="241"/>
    </location>
</feature>
<dbReference type="RefSeq" id="WP_146092153.1">
    <property type="nucleotide sequence ID" value="NZ_MQUA01000013.1"/>
</dbReference>
<dbReference type="PANTHER" id="PTHR38454">
    <property type="entry name" value="INTEGRAL MEMBRANE PROTEIN-RELATED"/>
    <property type="match status" value="1"/>
</dbReference>
<keyword evidence="1" id="KW-1133">Transmembrane helix</keyword>
<keyword evidence="3" id="KW-1185">Reference proteome</keyword>
<feature type="transmembrane region" description="Helical" evidence="1">
    <location>
        <begin position="7"/>
        <end position="25"/>
    </location>
</feature>
<comment type="caution">
    <text evidence="2">The sequence shown here is derived from an EMBL/GenBank/DDBJ whole genome shotgun (WGS) entry which is preliminary data.</text>
</comment>